<organism evidence="2 3">
    <name type="scientific">Rhizophagus irregularis</name>
    <dbReference type="NCBI Taxonomy" id="588596"/>
    <lineage>
        <taxon>Eukaryota</taxon>
        <taxon>Fungi</taxon>
        <taxon>Fungi incertae sedis</taxon>
        <taxon>Mucoromycota</taxon>
        <taxon>Glomeromycotina</taxon>
        <taxon>Glomeromycetes</taxon>
        <taxon>Glomerales</taxon>
        <taxon>Glomeraceae</taxon>
        <taxon>Rhizophagus</taxon>
    </lineage>
</organism>
<reference evidence="2" key="1">
    <citation type="submission" date="2020-05" db="EMBL/GenBank/DDBJ databases">
        <authorList>
            <person name="Rincon C."/>
            <person name="Sanders R I."/>
            <person name="Robbins C."/>
            <person name="Chaturvedi A."/>
        </authorList>
    </citation>
    <scope>NUCLEOTIDE SEQUENCE</scope>
    <source>
        <strain evidence="2">CHB12</strain>
    </source>
</reference>
<evidence type="ECO:0000313" key="3">
    <source>
        <dbReference type="Proteomes" id="UP000684084"/>
    </source>
</evidence>
<proteinExistence type="predicted"/>
<comment type="caution">
    <text evidence="2">The sequence shown here is derived from an EMBL/GenBank/DDBJ whole genome shotgun (WGS) entry which is preliminary data.</text>
</comment>
<feature type="region of interest" description="Disordered" evidence="1">
    <location>
        <begin position="55"/>
        <end position="78"/>
    </location>
</feature>
<sequence length="99" mass="10821">MSKLFQHFSILTGFSFNISTIACRVSADNFTGNKGKTAHYIPVPTKAPSFAINGNLRFSSGPPPGQTPVRQDNHSSPPATIKCVRTIHDLVIPHFCINR</sequence>
<dbReference type="PROSITE" id="PS51257">
    <property type="entry name" value="PROKAR_LIPOPROTEIN"/>
    <property type="match status" value="1"/>
</dbReference>
<name>A0A915ZE64_9GLOM</name>
<evidence type="ECO:0000313" key="2">
    <source>
        <dbReference type="EMBL" id="CAB5371452.1"/>
    </source>
</evidence>
<gene>
    <name evidence="2" type="ORF">CHRIB12_LOCUS13082</name>
</gene>
<dbReference type="AlphaFoldDB" id="A0A915ZE64"/>
<dbReference type="EMBL" id="CAGKOT010000029">
    <property type="protein sequence ID" value="CAB5371452.1"/>
    <property type="molecule type" value="Genomic_DNA"/>
</dbReference>
<protein>
    <submittedName>
        <fullName evidence="2">Uncharacterized protein</fullName>
    </submittedName>
</protein>
<evidence type="ECO:0000256" key="1">
    <source>
        <dbReference type="SAM" id="MobiDB-lite"/>
    </source>
</evidence>
<feature type="compositionally biased region" description="Polar residues" evidence="1">
    <location>
        <begin position="68"/>
        <end position="78"/>
    </location>
</feature>
<accession>A0A915ZE64</accession>
<dbReference type="Proteomes" id="UP000684084">
    <property type="component" value="Unassembled WGS sequence"/>
</dbReference>